<protein>
    <submittedName>
        <fullName evidence="1">Recombinase family protein</fullName>
    </submittedName>
</protein>
<dbReference type="EMBL" id="JAYWVC010000166">
    <property type="protein sequence ID" value="MED7826586.1"/>
    <property type="molecule type" value="Genomic_DNA"/>
</dbReference>
<gene>
    <name evidence="1" type="ORF">VXC91_32740</name>
</gene>
<proteinExistence type="predicted"/>
<dbReference type="Gene3D" id="3.40.50.1390">
    <property type="entry name" value="Resolvase, N-terminal catalytic domain"/>
    <property type="match status" value="1"/>
</dbReference>
<reference evidence="1" key="1">
    <citation type="submission" date="2024-01" db="EMBL/GenBank/DDBJ databases">
        <title>First draft genome sequence data of TA4-1, the type strain of Gram-positive actinobacterium Streptomyces chiangmaiensis.</title>
        <authorList>
            <person name="Yasawong M."/>
            <person name="Nantapong N."/>
        </authorList>
    </citation>
    <scope>NUCLEOTIDE SEQUENCE</scope>
    <source>
        <strain evidence="1">TA4-1</strain>
    </source>
</reference>
<dbReference type="RefSeq" id="WP_329510982.1">
    <property type="nucleotide sequence ID" value="NZ_BAAAYZ010000231.1"/>
</dbReference>
<dbReference type="InterPro" id="IPR036162">
    <property type="entry name" value="Resolvase-like_N_sf"/>
</dbReference>
<evidence type="ECO:0000313" key="2">
    <source>
        <dbReference type="Proteomes" id="UP001333996"/>
    </source>
</evidence>
<name>A0ABU7FR43_9ACTN</name>
<dbReference type="Proteomes" id="UP001333996">
    <property type="component" value="Unassembled WGS sequence"/>
</dbReference>
<comment type="caution">
    <text evidence="1">The sequence shown here is derived from an EMBL/GenBank/DDBJ whole genome shotgun (WGS) entry which is preliminary data.</text>
</comment>
<organism evidence="1 2">
    <name type="scientific">Streptomyces chiangmaiensis</name>
    <dbReference type="NCBI Taxonomy" id="766497"/>
    <lineage>
        <taxon>Bacteria</taxon>
        <taxon>Bacillati</taxon>
        <taxon>Actinomycetota</taxon>
        <taxon>Actinomycetes</taxon>
        <taxon>Kitasatosporales</taxon>
        <taxon>Streptomycetaceae</taxon>
        <taxon>Streptomyces</taxon>
    </lineage>
</organism>
<keyword evidence="2" id="KW-1185">Reference proteome</keyword>
<sequence length="299" mass="32360">MFVRQFCHGALPDLLTGAGLSDDDARGVAVDVIRRARMLAALPANDFDVLVTPFIEEVSQHRPLSAPAWLRASVVVAVRNSRLEDFHALGGPLRAADITAVTEAATEPLALLLEEPGTPVSNNTLAGLDERYPRAWACLAALSDLMASDGSTERACSMPQAPVPDLPGSHEKIHAERATNVRPLMAGQGVVASGVDSRFDQALLAMMQQVKDGNAEVVPLSALSRLSRNSDKQLRVLDFLLAHGATVLTTNYLLSPDVVAVRSRPLVKPDSYDLRRTMRQLRGLGPTHTGWIKALRKQW</sequence>
<accession>A0ABU7FR43</accession>
<evidence type="ECO:0000313" key="1">
    <source>
        <dbReference type="EMBL" id="MED7826586.1"/>
    </source>
</evidence>